<dbReference type="InterPro" id="IPR037316">
    <property type="entry name" value="Yen1_H3TH"/>
</dbReference>
<feature type="region of interest" description="Disordered" evidence="4">
    <location>
        <begin position="455"/>
        <end position="483"/>
    </location>
</feature>
<evidence type="ECO:0000313" key="7">
    <source>
        <dbReference type="Proteomes" id="UP001465976"/>
    </source>
</evidence>
<dbReference type="Proteomes" id="UP001465976">
    <property type="component" value="Unassembled WGS sequence"/>
</dbReference>
<feature type="region of interest" description="Disordered" evidence="4">
    <location>
        <begin position="506"/>
        <end position="651"/>
    </location>
</feature>
<feature type="region of interest" description="Disordered" evidence="4">
    <location>
        <begin position="681"/>
        <end position="856"/>
    </location>
</feature>
<evidence type="ECO:0000256" key="1">
    <source>
        <dbReference type="ARBA" id="ARBA00009176"/>
    </source>
</evidence>
<organism evidence="6 7">
    <name type="scientific">Marasmius crinis-equi</name>
    <dbReference type="NCBI Taxonomy" id="585013"/>
    <lineage>
        <taxon>Eukaryota</taxon>
        <taxon>Fungi</taxon>
        <taxon>Dikarya</taxon>
        <taxon>Basidiomycota</taxon>
        <taxon>Agaricomycotina</taxon>
        <taxon>Agaricomycetes</taxon>
        <taxon>Agaricomycetidae</taxon>
        <taxon>Agaricales</taxon>
        <taxon>Marasmiineae</taxon>
        <taxon>Marasmiaceae</taxon>
        <taxon>Marasmius</taxon>
    </lineage>
</organism>
<dbReference type="PANTHER" id="PTHR12304:SF4">
    <property type="entry name" value="URIDINE NUCLEOSIDASE"/>
    <property type="match status" value="1"/>
</dbReference>
<dbReference type="Pfam" id="PF18380">
    <property type="entry name" value="GEN1_C"/>
    <property type="match status" value="1"/>
</dbReference>
<dbReference type="Gene3D" id="3.90.245.10">
    <property type="entry name" value="Ribonucleoside hydrolase-like"/>
    <property type="match status" value="1"/>
</dbReference>
<dbReference type="InterPro" id="IPR023186">
    <property type="entry name" value="IUNH"/>
</dbReference>
<feature type="compositionally biased region" description="Polar residues" evidence="4">
    <location>
        <begin position="841"/>
        <end position="852"/>
    </location>
</feature>
<dbReference type="CDD" id="cd09870">
    <property type="entry name" value="PIN_YEN1"/>
    <property type="match status" value="1"/>
</dbReference>
<dbReference type="InterPro" id="IPR006086">
    <property type="entry name" value="XPG-I_dom"/>
</dbReference>
<feature type="compositionally biased region" description="Pro residues" evidence="4">
    <location>
        <begin position="751"/>
        <end position="761"/>
    </location>
</feature>
<protein>
    <recommendedName>
        <fullName evidence="5">XPG-I domain-containing protein</fullName>
    </recommendedName>
</protein>
<dbReference type="InterPro" id="IPR036452">
    <property type="entry name" value="Ribo_hydro-like"/>
</dbReference>
<dbReference type="InterPro" id="IPR001910">
    <property type="entry name" value="Inosine/uridine_hydrolase_dom"/>
</dbReference>
<evidence type="ECO:0000256" key="4">
    <source>
        <dbReference type="SAM" id="MobiDB-lite"/>
    </source>
</evidence>
<evidence type="ECO:0000256" key="2">
    <source>
        <dbReference type="ARBA" id="ARBA00022801"/>
    </source>
</evidence>
<accession>A0ABR3FYS4</accession>
<keyword evidence="2" id="KW-0378">Hydrolase</keyword>
<feature type="compositionally biased region" description="Basic residues" evidence="4">
    <location>
        <begin position="556"/>
        <end position="566"/>
    </location>
</feature>
<sequence length="1249" mass="135302">MGVAGLWAELAPCRTTTTHTALSLTKFNSPSRGFRVGIDASIWFFHADYGKEGENPELRTLFFRCAELTNHGFLPLFIFDGPKRPDFKRGKRINKSSNKLINGTKEILDAFGFEYRTAPGEAEAELAFLNRIGVIDGILSDDVDNFLFGARTVIRNHSSTHANAASKSAIEKAKVFIYNLPHPSLPDIEPADLIFIALCSGGDYDSTGLPSCGIKIALGLARAGFGKSLYKAATTMAKDSQQLQTFLTKWREALAHELATNSSGFLPTKKPSVASKIPHTFPTVDVLFSYVNPVTSETLGRLDFYDDLLIGHGRADGWLKKDPSLPRLAEKCEFYFEWGFMESIIKRFRTVIFHGVVLRILRRAILEEEVSGRRQSAVLDLSFIKEHFSSDTYPLEVSSAMLPPLANTIHSSRQHASTSETLEYRLEIEPAILVRLTASGVKGTRRPDVNEWAYLDEAPDNDPGNAPGGSQNKKGPPDPHDKLRVWVPADIMRKAVPTLVENFEEVERKKAEKKANKGKRAVTASPSKPKPKGKVKQSETVEAGPSDADREQPKSKPVKGRTKTKLPLHSTPEDALSAPSACRANDALWDDGITDSEQVKARAIAEPQKVSRNESEPGPSTSTKPVVKDLTKGRSKSTTGTVVTAAPSKAKKSAAYGNGIDSFYNAHKPVASTVGAKAKGKAKAASFPSAKERHQVMWNQSDSDIEDDSSSLPDINELFGVCSKTLPSQPNSCPASKPALNMNHNDDPFYPVEPPDTPSPRKPTTATRRKKLSLSSDDGSVPSSAALQEAERLNKSPRKSREHTSPRKTSSAAGPIRTIADITHPSRSRRACSPTPDGRTAGSSGLTKNKASNKPVPVIILSSSSEGSSTETDEETKVPVKLKPVKKTSQTRPLEAARARIGLKGHDDATAILLAIHCGNINVLGISTTHGNTDSTFTAINAARCLLAFGGPTHVRVFPGASKPLLQPTKHDPEIHGPDGLGGVEGLPSVEDPAVLALIARDTDGKPIRALDGMSEHIRATWKGGSGSKTTVISSGPMTNVALFVAVYPDLLEAVEEFVFMGGGVGLGNRSAVAEFNILCDPHAAQIVLNANVPAVMIPINVTHTAIVTRKIHHQLLGHHGPLNDTDLPPAETNLRHTLSTLINFFADSYKSTFGFVDGPPLHDALTVAYVADPKLFKSRRYRVDIELAPSHTLGETVVDIWDYQKASDDAWGPGGKNCIVTESLDVEEFFKFFLECVSRCDLVSPLNK</sequence>
<keyword evidence="7" id="KW-1185">Reference proteome</keyword>
<dbReference type="SUPFAM" id="SSF88723">
    <property type="entry name" value="PIN domain-like"/>
    <property type="match status" value="1"/>
</dbReference>
<dbReference type="InterPro" id="IPR041177">
    <property type="entry name" value="GEN1_C"/>
</dbReference>
<dbReference type="CDD" id="cd09906">
    <property type="entry name" value="H3TH_YEN1"/>
    <property type="match status" value="1"/>
</dbReference>
<feature type="compositionally biased region" description="Basic and acidic residues" evidence="4">
    <location>
        <begin position="506"/>
        <end position="515"/>
    </location>
</feature>
<dbReference type="EMBL" id="JBAHYK010000024">
    <property type="protein sequence ID" value="KAL0580712.1"/>
    <property type="molecule type" value="Genomic_DNA"/>
</dbReference>
<comment type="caution">
    <text evidence="6">The sequence shown here is derived from an EMBL/GenBank/DDBJ whole genome shotgun (WGS) entry which is preliminary data.</text>
</comment>
<evidence type="ECO:0000313" key="6">
    <source>
        <dbReference type="EMBL" id="KAL0580712.1"/>
    </source>
</evidence>
<name>A0ABR3FYS4_9AGAR</name>
<evidence type="ECO:0000256" key="3">
    <source>
        <dbReference type="ARBA" id="ARBA00023295"/>
    </source>
</evidence>
<dbReference type="SUPFAM" id="SSF53590">
    <property type="entry name" value="Nucleoside hydrolase"/>
    <property type="match status" value="1"/>
</dbReference>
<dbReference type="Pfam" id="PF00867">
    <property type="entry name" value="XPG_I"/>
    <property type="match status" value="1"/>
</dbReference>
<keyword evidence="3" id="KW-0326">Glycosidase</keyword>
<dbReference type="SUPFAM" id="SSF47807">
    <property type="entry name" value="5' to 3' exonuclease, C-terminal subdomain"/>
    <property type="match status" value="1"/>
</dbReference>
<reference evidence="6 7" key="1">
    <citation type="submission" date="2024-02" db="EMBL/GenBank/DDBJ databases">
        <title>A draft genome for the cacao thread blight pathogen Marasmius crinis-equi.</title>
        <authorList>
            <person name="Cohen S.P."/>
            <person name="Baruah I.K."/>
            <person name="Amoako-Attah I."/>
            <person name="Bukari Y."/>
            <person name="Meinhardt L.W."/>
            <person name="Bailey B.A."/>
        </authorList>
    </citation>
    <scope>NUCLEOTIDE SEQUENCE [LARGE SCALE GENOMIC DNA]</scope>
    <source>
        <strain evidence="6 7">GH-76</strain>
    </source>
</reference>
<feature type="compositionally biased region" description="Polar residues" evidence="4">
    <location>
        <begin position="725"/>
        <end position="734"/>
    </location>
</feature>
<dbReference type="Pfam" id="PF01156">
    <property type="entry name" value="IU_nuc_hydro"/>
    <property type="match status" value="1"/>
</dbReference>
<feature type="compositionally biased region" description="Low complexity" evidence="4">
    <location>
        <begin position="773"/>
        <end position="784"/>
    </location>
</feature>
<dbReference type="SMART" id="SM00484">
    <property type="entry name" value="XPGI"/>
    <property type="match status" value="1"/>
</dbReference>
<dbReference type="InterPro" id="IPR036279">
    <property type="entry name" value="5-3_exonuclease_C_sf"/>
</dbReference>
<dbReference type="PRINTS" id="PR00853">
    <property type="entry name" value="XPGRADSUPER"/>
</dbReference>
<dbReference type="InterPro" id="IPR029060">
    <property type="entry name" value="PIN-like_dom_sf"/>
</dbReference>
<dbReference type="Gene3D" id="3.40.50.1010">
    <property type="entry name" value="5'-nuclease"/>
    <property type="match status" value="2"/>
</dbReference>
<dbReference type="PANTHER" id="PTHR12304">
    <property type="entry name" value="INOSINE-URIDINE PREFERRING NUCLEOSIDE HYDROLASE"/>
    <property type="match status" value="1"/>
</dbReference>
<gene>
    <name evidence="6" type="ORF">V5O48_001270</name>
</gene>
<evidence type="ECO:0000259" key="5">
    <source>
        <dbReference type="SMART" id="SM00484"/>
    </source>
</evidence>
<feature type="domain" description="XPG-I" evidence="5">
    <location>
        <begin position="109"/>
        <end position="178"/>
    </location>
</feature>
<comment type="similarity">
    <text evidence="1">Belongs to the IUNH family.</text>
</comment>
<dbReference type="InterPro" id="IPR006084">
    <property type="entry name" value="XPG/Rad2"/>
</dbReference>
<proteinExistence type="inferred from homology"/>